<accession>A0A246I5G1</accession>
<organism evidence="2 3">
    <name type="scientific">Stenotrophomonas maltophilia</name>
    <name type="common">Pseudomonas maltophilia</name>
    <name type="synonym">Xanthomonas maltophilia</name>
    <dbReference type="NCBI Taxonomy" id="40324"/>
    <lineage>
        <taxon>Bacteria</taxon>
        <taxon>Pseudomonadati</taxon>
        <taxon>Pseudomonadota</taxon>
        <taxon>Gammaproteobacteria</taxon>
        <taxon>Lysobacterales</taxon>
        <taxon>Lysobacteraceae</taxon>
        <taxon>Stenotrophomonas</taxon>
        <taxon>Stenotrophomonas maltophilia group</taxon>
    </lineage>
</organism>
<gene>
    <name evidence="2" type="ORF">CEE63_11680</name>
</gene>
<dbReference type="AlphaFoldDB" id="A0A246I5G1"/>
<sequence>MSTDARLSVGLPGHPKTKKLIRRLDASAGWSLVCLILWARANRPDGDLSGMSAEDIELAADWTGENDAFVRELASVGFLDGVEGAYQLHDWADHQPWSAGSDLRSLKAKWNAVKRHHGEAEADRQVPEYARIRAASSDSDASSKKIDATSNAGSSDAAMRPAGSSNAPSPSPSPYPKEEKPPHTPPADAEGAKPGRRKREKITFAAFLDLCQEAGESAIPRTDPIFTFATDTGIPRDFLHLAWREFADRHRDSGRMQKDWRAHFRDAVRRNWFKLWWFPATGPCELTTAGVQLARERDAERAREQDQEQAA</sequence>
<proteinExistence type="predicted"/>
<feature type="region of interest" description="Disordered" evidence="1">
    <location>
        <begin position="133"/>
        <end position="198"/>
    </location>
</feature>
<dbReference type="RefSeq" id="WP_088497127.1">
    <property type="nucleotide sequence ID" value="NZ_NIVX01000076.1"/>
</dbReference>
<evidence type="ECO:0000313" key="3">
    <source>
        <dbReference type="Proteomes" id="UP000197090"/>
    </source>
</evidence>
<evidence type="ECO:0000313" key="2">
    <source>
        <dbReference type="EMBL" id="OWQ73808.1"/>
    </source>
</evidence>
<evidence type="ECO:0000256" key="1">
    <source>
        <dbReference type="SAM" id="MobiDB-lite"/>
    </source>
</evidence>
<dbReference type="EMBL" id="NIVX01000076">
    <property type="protein sequence ID" value="OWQ73808.1"/>
    <property type="molecule type" value="Genomic_DNA"/>
</dbReference>
<evidence type="ECO:0008006" key="4">
    <source>
        <dbReference type="Google" id="ProtNLM"/>
    </source>
</evidence>
<comment type="caution">
    <text evidence="2">The sequence shown here is derived from an EMBL/GenBank/DDBJ whole genome shotgun (WGS) entry which is preliminary data.</text>
</comment>
<protein>
    <recommendedName>
        <fullName evidence="4">DUF1376 domain-containing protein</fullName>
    </recommendedName>
</protein>
<reference evidence="2 3" key="1">
    <citation type="submission" date="2017-06" db="EMBL/GenBank/DDBJ databases">
        <authorList>
            <person name="Kim H.J."/>
            <person name="Triplett B.A."/>
        </authorList>
    </citation>
    <scope>NUCLEOTIDE SEQUENCE [LARGE SCALE GENOMIC DNA]</scope>
    <source>
        <strain evidence="2 3">594</strain>
    </source>
</reference>
<dbReference type="Proteomes" id="UP000197090">
    <property type="component" value="Unassembled WGS sequence"/>
</dbReference>
<name>A0A246I5G1_STEMA</name>